<reference evidence="2" key="1">
    <citation type="submission" date="2023-04" db="EMBL/GenBank/DDBJ databases">
        <authorList>
            <consortium name="ELIXIR-Norway"/>
        </authorList>
    </citation>
    <scope>NUCLEOTIDE SEQUENCE [LARGE SCALE GENOMIC DNA]</scope>
</reference>
<evidence type="ECO:0000313" key="3">
    <source>
        <dbReference type="Proteomes" id="UP001176941"/>
    </source>
</evidence>
<evidence type="ECO:0000313" key="2">
    <source>
        <dbReference type="EMBL" id="CAI9150453.1"/>
    </source>
</evidence>
<feature type="non-terminal residue" evidence="2">
    <location>
        <position position="57"/>
    </location>
</feature>
<dbReference type="EMBL" id="CATKSN020000851">
    <property type="protein sequence ID" value="CAI9150453.1"/>
    <property type="molecule type" value="Genomic_DNA"/>
</dbReference>
<keyword evidence="3" id="KW-1185">Reference proteome</keyword>
<feature type="region of interest" description="Disordered" evidence="1">
    <location>
        <begin position="1"/>
        <end position="57"/>
    </location>
</feature>
<accession>A0ABN8XQH0</accession>
<evidence type="ECO:0000256" key="1">
    <source>
        <dbReference type="SAM" id="MobiDB-lite"/>
    </source>
</evidence>
<protein>
    <submittedName>
        <fullName evidence="2">Uncharacterized protein</fullName>
    </submittedName>
</protein>
<sequence>YQRPLLGLGASSSQGPAPRPSTLAAHSAPSPPEPGLGFCPACPPTESSLGSGPDDLM</sequence>
<name>A0ABN8XQH0_RANTA</name>
<feature type="non-terminal residue" evidence="2">
    <location>
        <position position="1"/>
    </location>
</feature>
<gene>
    <name evidence="2" type="ORF">MRATA1EN1_LOCUS32071</name>
</gene>
<organism evidence="2 3">
    <name type="scientific">Rangifer tarandus platyrhynchus</name>
    <name type="common">Svalbard reindeer</name>
    <dbReference type="NCBI Taxonomy" id="3082113"/>
    <lineage>
        <taxon>Eukaryota</taxon>
        <taxon>Metazoa</taxon>
        <taxon>Chordata</taxon>
        <taxon>Craniata</taxon>
        <taxon>Vertebrata</taxon>
        <taxon>Euteleostomi</taxon>
        <taxon>Mammalia</taxon>
        <taxon>Eutheria</taxon>
        <taxon>Laurasiatheria</taxon>
        <taxon>Artiodactyla</taxon>
        <taxon>Ruminantia</taxon>
        <taxon>Pecora</taxon>
        <taxon>Cervidae</taxon>
        <taxon>Odocoileinae</taxon>
        <taxon>Rangifer</taxon>
    </lineage>
</organism>
<proteinExistence type="predicted"/>
<dbReference type="Proteomes" id="UP001176941">
    <property type="component" value="Unassembled WGS sequence"/>
</dbReference>
<comment type="caution">
    <text evidence="2">The sequence shown here is derived from an EMBL/GenBank/DDBJ whole genome shotgun (WGS) entry which is preliminary data.</text>
</comment>